<accession>A0A5C3PNF4</accession>
<proteinExistence type="predicted"/>
<dbReference type="AlphaFoldDB" id="A0A5C3PNF4"/>
<evidence type="ECO:0000313" key="1">
    <source>
        <dbReference type="EMBL" id="TFK91076.1"/>
    </source>
</evidence>
<organism evidence="1 2">
    <name type="scientific">Polyporus arcularius HHB13444</name>
    <dbReference type="NCBI Taxonomy" id="1314778"/>
    <lineage>
        <taxon>Eukaryota</taxon>
        <taxon>Fungi</taxon>
        <taxon>Dikarya</taxon>
        <taxon>Basidiomycota</taxon>
        <taxon>Agaricomycotina</taxon>
        <taxon>Agaricomycetes</taxon>
        <taxon>Polyporales</taxon>
        <taxon>Polyporaceae</taxon>
        <taxon>Polyporus</taxon>
    </lineage>
</organism>
<dbReference type="InParanoid" id="A0A5C3PNF4"/>
<protein>
    <submittedName>
        <fullName evidence="1">Uncharacterized protein</fullName>
    </submittedName>
</protein>
<sequence length="80" mass="8593">MEVEVSRRAKDGKMQAQMVYETTVDEGACSSTVFLMLAGALDKPTNFVSQGLRTIFHAPAPAGSKLEIVNTTVAFDGRTV</sequence>
<dbReference type="EMBL" id="ML211029">
    <property type="protein sequence ID" value="TFK91076.1"/>
    <property type="molecule type" value="Genomic_DNA"/>
</dbReference>
<gene>
    <name evidence="1" type="ORF">K466DRAFT_596432</name>
</gene>
<dbReference type="Proteomes" id="UP000308197">
    <property type="component" value="Unassembled WGS sequence"/>
</dbReference>
<evidence type="ECO:0000313" key="2">
    <source>
        <dbReference type="Proteomes" id="UP000308197"/>
    </source>
</evidence>
<reference evidence="1 2" key="1">
    <citation type="journal article" date="2019" name="Nat. Ecol. Evol.">
        <title>Megaphylogeny resolves global patterns of mushroom evolution.</title>
        <authorList>
            <person name="Varga T."/>
            <person name="Krizsan K."/>
            <person name="Foldi C."/>
            <person name="Dima B."/>
            <person name="Sanchez-Garcia M."/>
            <person name="Sanchez-Ramirez S."/>
            <person name="Szollosi G.J."/>
            <person name="Szarkandi J.G."/>
            <person name="Papp V."/>
            <person name="Albert L."/>
            <person name="Andreopoulos W."/>
            <person name="Angelini C."/>
            <person name="Antonin V."/>
            <person name="Barry K.W."/>
            <person name="Bougher N.L."/>
            <person name="Buchanan P."/>
            <person name="Buyck B."/>
            <person name="Bense V."/>
            <person name="Catcheside P."/>
            <person name="Chovatia M."/>
            <person name="Cooper J."/>
            <person name="Damon W."/>
            <person name="Desjardin D."/>
            <person name="Finy P."/>
            <person name="Geml J."/>
            <person name="Haridas S."/>
            <person name="Hughes K."/>
            <person name="Justo A."/>
            <person name="Karasinski D."/>
            <person name="Kautmanova I."/>
            <person name="Kiss B."/>
            <person name="Kocsube S."/>
            <person name="Kotiranta H."/>
            <person name="LaButti K.M."/>
            <person name="Lechner B.E."/>
            <person name="Liimatainen K."/>
            <person name="Lipzen A."/>
            <person name="Lukacs Z."/>
            <person name="Mihaltcheva S."/>
            <person name="Morgado L.N."/>
            <person name="Niskanen T."/>
            <person name="Noordeloos M.E."/>
            <person name="Ohm R.A."/>
            <person name="Ortiz-Santana B."/>
            <person name="Ovrebo C."/>
            <person name="Racz N."/>
            <person name="Riley R."/>
            <person name="Savchenko A."/>
            <person name="Shiryaev A."/>
            <person name="Soop K."/>
            <person name="Spirin V."/>
            <person name="Szebenyi C."/>
            <person name="Tomsovsky M."/>
            <person name="Tulloss R.E."/>
            <person name="Uehling J."/>
            <person name="Grigoriev I.V."/>
            <person name="Vagvolgyi C."/>
            <person name="Papp T."/>
            <person name="Martin F.M."/>
            <person name="Miettinen O."/>
            <person name="Hibbett D.S."/>
            <person name="Nagy L.G."/>
        </authorList>
    </citation>
    <scope>NUCLEOTIDE SEQUENCE [LARGE SCALE GENOMIC DNA]</scope>
    <source>
        <strain evidence="1 2">HHB13444</strain>
    </source>
</reference>
<keyword evidence="2" id="KW-1185">Reference proteome</keyword>
<name>A0A5C3PNF4_9APHY</name>